<proteinExistence type="predicted"/>
<organism evidence="1">
    <name type="scientific">viral metagenome</name>
    <dbReference type="NCBI Taxonomy" id="1070528"/>
    <lineage>
        <taxon>unclassified sequences</taxon>
        <taxon>metagenomes</taxon>
        <taxon>organismal metagenomes</taxon>
    </lineage>
</organism>
<sequence length="139" mass="15780">MALPQLNLTVVTRDCVVNGVIPDYLQPLVDLRQGKDGVNIPTTELGGRIRINNNLFVNTLTYEDLAMRRKAEVLQYNGNNTNDSQKTLFSKMQFRKRMRNVDTTNNCPTLIYPPSNSGVTDVNFSGYYLNKNVPYYPSI</sequence>
<evidence type="ECO:0000313" key="1">
    <source>
        <dbReference type="EMBL" id="QHT81991.1"/>
    </source>
</evidence>
<accession>A0A6C0HMS7</accession>
<reference evidence="1" key="1">
    <citation type="journal article" date="2020" name="Nature">
        <title>Giant virus diversity and host interactions through global metagenomics.</title>
        <authorList>
            <person name="Schulz F."/>
            <person name="Roux S."/>
            <person name="Paez-Espino D."/>
            <person name="Jungbluth S."/>
            <person name="Walsh D.A."/>
            <person name="Denef V.J."/>
            <person name="McMahon K.D."/>
            <person name="Konstantinidis K.T."/>
            <person name="Eloe-Fadrosh E.A."/>
            <person name="Kyrpides N.C."/>
            <person name="Woyke T."/>
        </authorList>
    </citation>
    <scope>NUCLEOTIDE SEQUENCE</scope>
    <source>
        <strain evidence="1">GVMAG-M-3300023184-160</strain>
    </source>
</reference>
<protein>
    <submittedName>
        <fullName evidence="1">Uncharacterized protein</fullName>
    </submittedName>
</protein>
<dbReference type="AlphaFoldDB" id="A0A6C0HMS7"/>
<dbReference type="EMBL" id="MN739993">
    <property type="protein sequence ID" value="QHT81991.1"/>
    <property type="molecule type" value="Genomic_DNA"/>
</dbReference>
<name>A0A6C0HMS7_9ZZZZ</name>